<comment type="caution">
    <text evidence="1">The sequence shown here is derived from an EMBL/GenBank/DDBJ whole genome shotgun (WGS) entry which is preliminary data.</text>
</comment>
<dbReference type="Proteomes" id="UP001234787">
    <property type="component" value="Unassembled WGS sequence"/>
</dbReference>
<keyword evidence="2" id="KW-1185">Reference proteome</keyword>
<sequence>MHSRAEFGKSDKLRRALGGGINYPAGIRAPPPLYYCVGFTAFSARLVICDPSGNLSRPPIPTLLAGEGGGEDPYHFFALF</sequence>
<dbReference type="AlphaFoldDB" id="A0AAD3NNW6"/>
<evidence type="ECO:0000313" key="2">
    <source>
        <dbReference type="Proteomes" id="UP001234787"/>
    </source>
</evidence>
<organism evidence="1 2">
    <name type="scientific">Cryptomeria japonica</name>
    <name type="common">Japanese cedar</name>
    <name type="synonym">Cupressus japonica</name>
    <dbReference type="NCBI Taxonomy" id="3369"/>
    <lineage>
        <taxon>Eukaryota</taxon>
        <taxon>Viridiplantae</taxon>
        <taxon>Streptophyta</taxon>
        <taxon>Embryophyta</taxon>
        <taxon>Tracheophyta</taxon>
        <taxon>Spermatophyta</taxon>
        <taxon>Pinopsida</taxon>
        <taxon>Pinidae</taxon>
        <taxon>Conifers II</taxon>
        <taxon>Cupressales</taxon>
        <taxon>Cupressaceae</taxon>
        <taxon>Cryptomeria</taxon>
    </lineage>
</organism>
<proteinExistence type="predicted"/>
<gene>
    <name evidence="1" type="ORF">SUGI_1223330</name>
</gene>
<accession>A0AAD3NNW6</accession>
<evidence type="ECO:0000313" key="1">
    <source>
        <dbReference type="EMBL" id="GLJ56418.1"/>
    </source>
</evidence>
<protein>
    <submittedName>
        <fullName evidence="1">Uncharacterized protein</fullName>
    </submittedName>
</protein>
<dbReference type="EMBL" id="BSEH01000022">
    <property type="protein sequence ID" value="GLJ56418.1"/>
    <property type="molecule type" value="Genomic_DNA"/>
</dbReference>
<name>A0AAD3NNW6_CRYJA</name>
<reference evidence="1" key="1">
    <citation type="submission" date="2022-12" db="EMBL/GenBank/DDBJ databases">
        <title>Chromosome-Level Genome Assembly of Japanese Cedar (Cryptomeriajaponica D. Don).</title>
        <authorList>
            <person name="Fujino T."/>
            <person name="Yamaguchi K."/>
            <person name="Yokoyama T."/>
            <person name="Hamanaka T."/>
            <person name="Harazono Y."/>
            <person name="Kamada H."/>
            <person name="Kobayashi W."/>
            <person name="Ujino-Ihara T."/>
            <person name="Uchiyama K."/>
            <person name="Matsumoto A."/>
            <person name="Izuno A."/>
            <person name="Tsumura Y."/>
            <person name="Toyoda A."/>
            <person name="Shigenobu S."/>
            <person name="Moriguchi Y."/>
            <person name="Ueno S."/>
            <person name="Kasahara M."/>
        </authorList>
    </citation>
    <scope>NUCLEOTIDE SEQUENCE</scope>
</reference>